<comment type="caution">
    <text evidence="3">The sequence shown here is derived from an EMBL/GenBank/DDBJ whole genome shotgun (WGS) entry which is preliminary data.</text>
</comment>
<feature type="region of interest" description="Disordered" evidence="1">
    <location>
        <begin position="33"/>
        <end position="65"/>
    </location>
</feature>
<organism evidence="3 4">
    <name type="scientific">Ruminococcus bicirculans</name>
    <name type="common">ex Wegman et al. 2014</name>
    <dbReference type="NCBI Taxonomy" id="1160721"/>
    <lineage>
        <taxon>Bacteria</taxon>
        <taxon>Bacillati</taxon>
        <taxon>Bacillota</taxon>
        <taxon>Clostridia</taxon>
        <taxon>Eubacteriales</taxon>
        <taxon>Oscillospiraceae</taxon>
        <taxon>Ruminococcus</taxon>
    </lineage>
</organism>
<dbReference type="AlphaFoldDB" id="A0AAW5KHP6"/>
<dbReference type="EMBL" id="JANGCN010000007">
    <property type="protein sequence ID" value="MCQ5152576.1"/>
    <property type="molecule type" value="Genomic_DNA"/>
</dbReference>
<evidence type="ECO:0000256" key="1">
    <source>
        <dbReference type="SAM" id="MobiDB-lite"/>
    </source>
</evidence>
<evidence type="ECO:0000256" key="2">
    <source>
        <dbReference type="SAM" id="SignalP"/>
    </source>
</evidence>
<feature type="compositionally biased region" description="Low complexity" evidence="1">
    <location>
        <begin position="33"/>
        <end position="42"/>
    </location>
</feature>
<evidence type="ECO:0008006" key="5">
    <source>
        <dbReference type="Google" id="ProtNLM"/>
    </source>
</evidence>
<evidence type="ECO:0000313" key="3">
    <source>
        <dbReference type="EMBL" id="MCQ5152576.1"/>
    </source>
</evidence>
<feature type="signal peptide" evidence="2">
    <location>
        <begin position="1"/>
        <end position="21"/>
    </location>
</feature>
<feature type="compositionally biased region" description="Polar residues" evidence="1">
    <location>
        <begin position="52"/>
        <end position="62"/>
    </location>
</feature>
<name>A0AAW5KHP6_9FIRM</name>
<dbReference type="RefSeq" id="WP_256321751.1">
    <property type="nucleotide sequence ID" value="NZ_JANGCN010000007.1"/>
</dbReference>
<evidence type="ECO:0000313" key="4">
    <source>
        <dbReference type="Proteomes" id="UP001206236"/>
    </source>
</evidence>
<dbReference type="PROSITE" id="PS51257">
    <property type="entry name" value="PROKAR_LIPOPROTEIN"/>
    <property type="match status" value="1"/>
</dbReference>
<proteinExistence type="predicted"/>
<keyword evidence="2" id="KW-0732">Signal</keyword>
<sequence length="265" mass="29279">MKILAVILFLGIMLSSCGNNADSERLNDSAFTTTSESSVVDSDSVEVDESSQVGNESGIQSDSSEDDMRWRLFEDTYKETDSGRAAENYAHNKGIKIEGFVKYGQENPPVCDLMLGENRFAVVGCEVIAAYNYLTYEGFEPDMAKLAYDFEKNALIAADGSLGSNPRKISGLFKAMGVGYKRFYKADEAQAAVEEGKPVVVSYHIGLNIFSGIHTVFAVKEEGRLYVYNCYNSAADKTEVESIYQLMNKNSLFIVGYTEDDGQMR</sequence>
<feature type="chain" id="PRO_5043924600" description="Peptidase C39-like domain-containing protein" evidence="2">
    <location>
        <begin position="22"/>
        <end position="265"/>
    </location>
</feature>
<gene>
    <name evidence="3" type="ORF">NE632_04570</name>
</gene>
<reference evidence="3" key="1">
    <citation type="submission" date="2022-06" db="EMBL/GenBank/DDBJ databases">
        <title>Isolation of gut microbiota from human fecal samples.</title>
        <authorList>
            <person name="Pamer E.G."/>
            <person name="Barat B."/>
            <person name="Waligurski E."/>
            <person name="Medina S."/>
            <person name="Paddock L."/>
            <person name="Mostad J."/>
        </authorList>
    </citation>
    <scope>NUCLEOTIDE SEQUENCE</scope>
    <source>
        <strain evidence="3">DFI.5.57</strain>
    </source>
</reference>
<dbReference type="Proteomes" id="UP001206236">
    <property type="component" value="Unassembled WGS sequence"/>
</dbReference>
<protein>
    <recommendedName>
        <fullName evidence="5">Peptidase C39-like domain-containing protein</fullName>
    </recommendedName>
</protein>
<accession>A0AAW5KHP6</accession>